<evidence type="ECO:0000256" key="6">
    <source>
        <dbReference type="SAM" id="MobiDB-lite"/>
    </source>
</evidence>
<feature type="region of interest" description="Disordered" evidence="6">
    <location>
        <begin position="1124"/>
        <end position="1148"/>
    </location>
</feature>
<dbReference type="InterPro" id="IPR013783">
    <property type="entry name" value="Ig-like_fold"/>
</dbReference>
<protein>
    <submittedName>
        <fullName evidence="9">DLEC1 cilia and flagella associated protein</fullName>
    </submittedName>
</protein>
<evidence type="ECO:0000256" key="4">
    <source>
        <dbReference type="ARBA" id="ARBA00023069"/>
    </source>
</evidence>
<dbReference type="GO" id="GO:0005829">
    <property type="term" value="C:cytosol"/>
    <property type="evidence" value="ECO:0007669"/>
    <property type="project" value="Ensembl"/>
</dbReference>
<comment type="subcellular location">
    <subcellularLocation>
        <location evidence="1">Cell projection</location>
        <location evidence="1">Cilium</location>
    </subcellularLocation>
    <subcellularLocation>
        <location evidence="2">Cytoplasm</location>
    </subcellularLocation>
</comment>
<evidence type="ECO:0000256" key="5">
    <source>
        <dbReference type="ARBA" id="ARBA00023273"/>
    </source>
</evidence>
<dbReference type="GO" id="GO:0008285">
    <property type="term" value="P:negative regulation of cell population proliferation"/>
    <property type="evidence" value="ECO:0007669"/>
    <property type="project" value="InterPro"/>
</dbReference>
<accession>A0A7M4E4Z3</accession>
<evidence type="ECO:0000313" key="9">
    <source>
        <dbReference type="Ensembl" id="ENSCPRP00005004560.1"/>
    </source>
</evidence>
<organism evidence="9 10">
    <name type="scientific">Crocodylus porosus</name>
    <name type="common">Saltwater crocodile</name>
    <name type="synonym">Estuarine crocodile</name>
    <dbReference type="NCBI Taxonomy" id="8502"/>
    <lineage>
        <taxon>Eukaryota</taxon>
        <taxon>Metazoa</taxon>
        <taxon>Chordata</taxon>
        <taxon>Craniata</taxon>
        <taxon>Vertebrata</taxon>
        <taxon>Euteleostomi</taxon>
        <taxon>Archelosauria</taxon>
        <taxon>Archosauria</taxon>
        <taxon>Crocodylia</taxon>
        <taxon>Longirostres</taxon>
        <taxon>Crocodylidae</taxon>
        <taxon>Crocodylus</taxon>
    </lineage>
</organism>
<sequence>VPGRPEPPDISHLLTSVFSEAYTAEPIGAQAGASLVRSRGGDDPHHERFVAELQQLRAEYNRRLAEADMVEKHIIQARARATAEEERTLNMLKEDAGEDFQYLDLPPVKSSFRWFVDDELLQKHHLICPGDYITDRAPITRAPKGKSEPDYIKETFSFKQLTSRSLRDKKDKEIPHLRKTPVSLTLNFLSPSLYFSKKSGSSKKSAWKNTMCKADREQERAYLARLANRHNYLKNPRFFPPNTSRGGRSLIFPQKKIERMCPLWFSCSDPQAVPVFLANPPTVLFSNYEVGKVYEMTIELQNTTSVSRHVRVIPPSTPAFAIGLGKFPGEGGIVAPGMTCQYTIQFIPEYLADYEDYILVDTQSSYPLLIPIEARRPPPILTLPHTIDCGSCLVGGVKITNFVCRNEGLSTGKFCIMPKSAWPPPNFRAVATIGFVEQAPFGIHPPVFELCPGEAMLLEVAFFPSSPGNMEQVYTIICDNCQVNDITVTGLGQLIAMELLSVTGGEHYHVPGEARDVTAQHFICFDSQNPHSTTEKQLIIRNSTHVELPFYWQIMKPNLQSLMPEEPVNLAKIKYNLDLESGFSLNPALGVLQPHTDHKFMLTYAPKEVWVVIPYMILGNTDPRRDDVIALEIEVKGSTEPFQLLLEPYAIFIPGENFIGINVRKSFKMWNNSKSSVKYSWGKISECDILEVEPHTGFIEANECCGFELNFTGGKPGHASHNLHCKIEHSTEPVVLHAEAAFKGPVLSIGVPSLQLGLIKLGENVLSSFEIQNLSPLPAQWRMQESRACLGERNEEVSPFTIRPSDGELRPLGECRVSVVFEARRCQHLQTVLDLVVENGEKSHLPVFAEVQTPQACLISSHLVFSEIYIGAPAQANIRLFNQMLLPAKYCWGELIGSQSALCSAIVTPASGILGPNEEKELCVELTANTLVSVKTSLKMNREPGSLSVNGYCSIEVNAVMPDSSIWPCTFFEGQSLFCFLKSFQTTAFCPLSALVAALLSHGRGAAFHVQPSTGTMKAFQRLIIEITAYNNMWGEYHDDLICVVGGVCSSDQHSYRLGDLSLFSRFGTHVSGGDMVSRCIRLNNPTPFDIRMDWETYNQEPDSEKLVDLLVFYGTPFPLKDIDGNEVESSTSTSETKDGGRSDSEDCSQATATKKIISVIIQAHEGVPSDHPFCVTPRQIVIPGGGSTSIHVAFNPLILPQSINKMECQGYALGFMSLDQKLAQMIPGKVSRSHGREVAPLRTDLQALVKPALLNVDMDCDEGLVFYAVASDLIPDQPLPKVLTESITSHNLKLTNSTGALLHFRLLLSMPFSVAGDKSLKTAHSDREEQEQELLLHPQQNMLVKVSFHTTLELLTYQSLPAEQLLPGIRKLELENGDRKLEFSQHLVIEYKNRTTQLLPVTAFLTVPVLELSCETIDFATCFVGQPKIENVFLLNRSRCRSYWIVLLGTKPLPHADLEVFSISPSSGSLEAREADLPTKVPLQICFTARSGIKYETTATVVGLLGEKPCTLHIRGKGSYDEKYEDLRSVFK</sequence>
<dbReference type="Gene3D" id="2.60.40.10">
    <property type="entry name" value="Immunoglobulins"/>
    <property type="match status" value="7"/>
</dbReference>
<dbReference type="PANTHER" id="PTHR46348:SF1">
    <property type="entry name" value="DELETED IN LUNG AND ESOPHAGEAL CANCER PROTEIN 1"/>
    <property type="match status" value="1"/>
</dbReference>
<dbReference type="GeneTree" id="ENSGT00390000006098"/>
<reference evidence="9" key="1">
    <citation type="submission" date="2025-08" db="UniProtKB">
        <authorList>
            <consortium name="Ensembl"/>
        </authorList>
    </citation>
    <scope>IDENTIFICATION</scope>
</reference>
<keyword evidence="10" id="KW-1185">Reference proteome</keyword>
<dbReference type="OMA" id="LIKYTWE"/>
<gene>
    <name evidence="9" type="primary">DLEC1</name>
</gene>
<feature type="compositionally biased region" description="Basic and acidic residues" evidence="6">
    <location>
        <begin position="1136"/>
        <end position="1145"/>
    </location>
</feature>
<dbReference type="GO" id="GO:0048487">
    <property type="term" value="F:beta-tubulin binding"/>
    <property type="evidence" value="ECO:0007669"/>
    <property type="project" value="Ensembl"/>
</dbReference>
<dbReference type="Proteomes" id="UP000594220">
    <property type="component" value="Unplaced"/>
</dbReference>
<feature type="domain" description="HYDIN/VesB/CFA65-like Ig-like" evidence="7">
    <location>
        <begin position="379"/>
        <end position="489"/>
    </location>
</feature>
<evidence type="ECO:0000259" key="8">
    <source>
        <dbReference type="Pfam" id="PF23277"/>
    </source>
</evidence>
<name>A0A7M4E4Z3_CROPO</name>
<dbReference type="InterPro" id="IPR059041">
    <property type="entry name" value="Ig_DLEC1_1"/>
</dbReference>
<dbReference type="PANTHER" id="PTHR46348">
    <property type="entry name" value="DELETED IN LUNG AND ESOPHAGEAL CANCER PROTEIN 1"/>
    <property type="match status" value="1"/>
</dbReference>
<dbReference type="GO" id="GO:0043014">
    <property type="term" value="F:alpha-tubulin binding"/>
    <property type="evidence" value="ECO:0007669"/>
    <property type="project" value="Ensembl"/>
</dbReference>
<evidence type="ECO:0000256" key="3">
    <source>
        <dbReference type="ARBA" id="ARBA00022490"/>
    </source>
</evidence>
<evidence type="ECO:0000256" key="1">
    <source>
        <dbReference type="ARBA" id="ARBA00004138"/>
    </source>
</evidence>
<dbReference type="Pfam" id="PF22544">
    <property type="entry name" value="HYDIN_VesB_CFA65-like_Ig"/>
    <property type="match status" value="1"/>
</dbReference>
<dbReference type="GO" id="GO:0005929">
    <property type="term" value="C:cilium"/>
    <property type="evidence" value="ECO:0007669"/>
    <property type="project" value="TreeGrafter"/>
</dbReference>
<evidence type="ECO:0000313" key="10">
    <source>
        <dbReference type="Proteomes" id="UP000594220"/>
    </source>
</evidence>
<dbReference type="InterPro" id="IPR053879">
    <property type="entry name" value="HYDIN_VesB_CFA65-like_Ig"/>
</dbReference>
<proteinExistence type="predicted"/>
<dbReference type="InterPro" id="IPR033304">
    <property type="entry name" value="DLEC1"/>
</dbReference>
<keyword evidence="3" id="KW-0963">Cytoplasm</keyword>
<evidence type="ECO:0000256" key="2">
    <source>
        <dbReference type="ARBA" id="ARBA00004496"/>
    </source>
</evidence>
<dbReference type="Ensembl" id="ENSCPRT00005005350.1">
    <property type="protein sequence ID" value="ENSCPRP00005004560.1"/>
    <property type="gene ID" value="ENSCPRG00005003285.1"/>
</dbReference>
<dbReference type="GO" id="GO:0002357">
    <property type="term" value="P:defense response to tumor cell"/>
    <property type="evidence" value="ECO:0007669"/>
    <property type="project" value="Ensembl"/>
</dbReference>
<keyword evidence="4" id="KW-0969">Cilium</keyword>
<dbReference type="Pfam" id="PF23277">
    <property type="entry name" value="Ig_Dlec1_1"/>
    <property type="match status" value="1"/>
</dbReference>
<feature type="domain" description="Deleted in lung and esophageal cancer protein 1 Ig-like" evidence="8">
    <location>
        <begin position="276"/>
        <end position="363"/>
    </location>
</feature>
<reference evidence="9" key="2">
    <citation type="submission" date="2025-09" db="UniProtKB">
        <authorList>
            <consortium name="Ensembl"/>
        </authorList>
    </citation>
    <scope>IDENTIFICATION</scope>
</reference>
<evidence type="ECO:0000259" key="7">
    <source>
        <dbReference type="Pfam" id="PF22544"/>
    </source>
</evidence>
<dbReference type="Pfam" id="PF23316">
    <property type="entry name" value="Ig_DLEC1_6th"/>
    <property type="match status" value="1"/>
</dbReference>
<keyword evidence="5" id="KW-0966">Cell projection</keyword>